<keyword evidence="4" id="KW-1185">Reference proteome</keyword>
<evidence type="ECO:0000313" key="5">
    <source>
        <dbReference type="RefSeq" id="XP_030756118.1"/>
    </source>
</evidence>
<proteinExistence type="predicted"/>
<protein>
    <submittedName>
        <fullName evidence="5">Glucosidase 2 subunit beta</fullName>
    </submittedName>
</protein>
<dbReference type="InterPro" id="IPR039794">
    <property type="entry name" value="Gtb1-like"/>
</dbReference>
<dbReference type="AlphaFoldDB" id="A0A6J2XX73"/>
<dbReference type="RefSeq" id="XP_030756118.1">
    <property type="nucleotide sequence ID" value="XM_030900258.1"/>
</dbReference>
<dbReference type="GO" id="GO:0017177">
    <property type="term" value="C:glucosidase II complex"/>
    <property type="evidence" value="ECO:0007669"/>
    <property type="project" value="TreeGrafter"/>
</dbReference>
<dbReference type="PANTHER" id="PTHR12630">
    <property type="entry name" value="N-LINKED OLIGOSACCHARIDE PROCESSING"/>
    <property type="match status" value="1"/>
</dbReference>
<dbReference type="InterPro" id="IPR036055">
    <property type="entry name" value="LDL_receptor-like_sf"/>
</dbReference>
<accession>A0A6J2XX73</accession>
<organism evidence="4 5">
    <name type="scientific">Sitophilus oryzae</name>
    <name type="common">Rice weevil</name>
    <name type="synonym">Curculio oryzae</name>
    <dbReference type="NCBI Taxonomy" id="7048"/>
    <lineage>
        <taxon>Eukaryota</taxon>
        <taxon>Metazoa</taxon>
        <taxon>Ecdysozoa</taxon>
        <taxon>Arthropoda</taxon>
        <taxon>Hexapoda</taxon>
        <taxon>Insecta</taxon>
        <taxon>Pterygota</taxon>
        <taxon>Neoptera</taxon>
        <taxon>Endopterygota</taxon>
        <taxon>Coleoptera</taxon>
        <taxon>Polyphaga</taxon>
        <taxon>Cucujiformia</taxon>
        <taxon>Curculionidae</taxon>
        <taxon>Dryophthorinae</taxon>
        <taxon>Sitophilus</taxon>
    </lineage>
</organism>
<dbReference type="GeneID" id="115882290"/>
<feature type="domain" description="Glucosidase II beta subunit N-terminal" evidence="3">
    <location>
        <begin position="56"/>
        <end position="146"/>
    </location>
</feature>
<keyword evidence="2" id="KW-0472">Membrane</keyword>
<dbReference type="InParanoid" id="A0A6J2XX73"/>
<dbReference type="Gene3D" id="4.10.400.10">
    <property type="entry name" value="Low-density Lipoprotein Receptor"/>
    <property type="match status" value="1"/>
</dbReference>
<name>A0A6J2XX73_SITOR</name>
<evidence type="ECO:0000259" key="3">
    <source>
        <dbReference type="Pfam" id="PF12999"/>
    </source>
</evidence>
<evidence type="ECO:0000256" key="1">
    <source>
        <dbReference type="ARBA" id="ARBA00023157"/>
    </source>
</evidence>
<keyword evidence="2" id="KW-0812">Transmembrane</keyword>
<dbReference type="Pfam" id="PF12999">
    <property type="entry name" value="PRKCSH-like"/>
    <property type="match status" value="1"/>
</dbReference>
<dbReference type="OrthoDB" id="28322at2759"/>
<feature type="transmembrane region" description="Helical" evidence="2">
    <location>
        <begin position="12"/>
        <end position="32"/>
    </location>
</feature>
<sequence length="174" mass="20091">MTKLLYRFIRRKISFFVVPCLIISALFIIYQLKIFYEISASVPNRNSKELYKEKLVRGSHVQEKRFYTAENGKFTCIRSSEVIDFEKVNDDYCDCEDSSDEPGTNACPDGIFYCTQTSLNKKFPKMIPSSKVNDGICDCCDGSEEYRSNEIIKNFPRNLQKVSNHFLVPCPNVC</sequence>
<evidence type="ECO:0000256" key="2">
    <source>
        <dbReference type="SAM" id="Phobius"/>
    </source>
</evidence>
<dbReference type="KEGG" id="soy:115882290"/>
<reference evidence="5" key="1">
    <citation type="submission" date="2025-08" db="UniProtKB">
        <authorList>
            <consortium name="RefSeq"/>
        </authorList>
    </citation>
    <scope>IDENTIFICATION</scope>
    <source>
        <tissue evidence="5">Gonads</tissue>
    </source>
</reference>
<keyword evidence="2" id="KW-1133">Transmembrane helix</keyword>
<dbReference type="GO" id="GO:0006491">
    <property type="term" value="P:N-glycan processing"/>
    <property type="evidence" value="ECO:0007669"/>
    <property type="project" value="TreeGrafter"/>
</dbReference>
<dbReference type="PANTHER" id="PTHR12630:SF1">
    <property type="entry name" value="GLUCOSIDASE 2 SUBUNIT BETA"/>
    <property type="match status" value="1"/>
</dbReference>
<gene>
    <name evidence="5" type="primary">LOC115882290</name>
</gene>
<dbReference type="InterPro" id="IPR028146">
    <property type="entry name" value="PRKCSH_N"/>
</dbReference>
<dbReference type="Proteomes" id="UP000504635">
    <property type="component" value="Unplaced"/>
</dbReference>
<keyword evidence="1" id="KW-1015">Disulfide bond</keyword>
<evidence type="ECO:0000313" key="4">
    <source>
        <dbReference type="Proteomes" id="UP000504635"/>
    </source>
</evidence>